<keyword evidence="4" id="KW-0813">Transport</keyword>
<keyword evidence="6" id="KW-1133">Transmembrane helix</keyword>
<evidence type="ECO:0000256" key="1">
    <source>
        <dbReference type="ARBA" id="ARBA00003408"/>
    </source>
</evidence>
<keyword evidence="6" id="KW-0812">Transmembrane</keyword>
<evidence type="ECO:0000256" key="5">
    <source>
        <dbReference type="ARBA" id="ARBA00031636"/>
    </source>
</evidence>
<comment type="function">
    <text evidence="1">Multidrug efflux pump.</text>
</comment>
<reference evidence="7 8" key="1">
    <citation type="submission" date="2018-07" db="EMBL/GenBank/DDBJ databases">
        <title>Genomic Encyclopedia of Type Strains, Phase IV (KMG-IV): sequencing the most valuable type-strain genomes for metagenomic binning, comparative biology and taxonomic classification.</title>
        <authorList>
            <person name="Goeker M."/>
        </authorList>
    </citation>
    <scope>NUCLEOTIDE SEQUENCE [LARGE SCALE GENOMIC DNA]</scope>
    <source>
        <strain evidence="7 8">DSM 44290</strain>
    </source>
</reference>
<feature type="transmembrane region" description="Helical" evidence="6">
    <location>
        <begin position="355"/>
        <end position="374"/>
    </location>
</feature>
<comment type="similarity">
    <text evidence="2">Belongs to the multi antimicrobial extrusion (MATE) (TC 2.A.66.1) family.</text>
</comment>
<feature type="transmembrane region" description="Helical" evidence="6">
    <location>
        <begin position="129"/>
        <end position="150"/>
    </location>
</feature>
<feature type="transmembrane region" description="Helical" evidence="6">
    <location>
        <begin position="191"/>
        <end position="215"/>
    </location>
</feature>
<dbReference type="AlphaFoldDB" id="A0A370HS37"/>
<feature type="transmembrane region" description="Helical" evidence="6">
    <location>
        <begin position="162"/>
        <end position="185"/>
    </location>
</feature>
<gene>
    <name evidence="7" type="ORF">DFR76_11474</name>
</gene>
<evidence type="ECO:0000313" key="8">
    <source>
        <dbReference type="Proteomes" id="UP000254869"/>
    </source>
</evidence>
<keyword evidence="8" id="KW-1185">Reference proteome</keyword>
<dbReference type="STRING" id="1210086.GCA_001613105_06468"/>
<evidence type="ECO:0000256" key="2">
    <source>
        <dbReference type="ARBA" id="ARBA00010199"/>
    </source>
</evidence>
<dbReference type="EMBL" id="QQBC01000014">
    <property type="protein sequence ID" value="RDI61349.1"/>
    <property type="molecule type" value="Genomic_DNA"/>
</dbReference>
<dbReference type="InterPro" id="IPR002528">
    <property type="entry name" value="MATE_fam"/>
</dbReference>
<feature type="transmembrane region" description="Helical" evidence="6">
    <location>
        <begin position="395"/>
        <end position="415"/>
    </location>
</feature>
<comment type="caution">
    <text evidence="7">The sequence shown here is derived from an EMBL/GenBank/DDBJ whole genome shotgun (WGS) entry which is preliminary data.</text>
</comment>
<evidence type="ECO:0000256" key="4">
    <source>
        <dbReference type="ARBA" id="ARBA00022448"/>
    </source>
</evidence>
<dbReference type="GO" id="GO:0015297">
    <property type="term" value="F:antiporter activity"/>
    <property type="evidence" value="ECO:0007669"/>
    <property type="project" value="InterPro"/>
</dbReference>
<dbReference type="PANTHER" id="PTHR43298:SF2">
    <property type="entry name" value="FMN_FAD EXPORTER YEEO-RELATED"/>
    <property type="match status" value="1"/>
</dbReference>
<dbReference type="GO" id="GO:0005886">
    <property type="term" value="C:plasma membrane"/>
    <property type="evidence" value="ECO:0007669"/>
    <property type="project" value="TreeGrafter"/>
</dbReference>
<proteinExistence type="inferred from homology"/>
<protein>
    <recommendedName>
        <fullName evidence="3">Probable multidrug resistance protein NorM</fullName>
    </recommendedName>
    <alternativeName>
        <fullName evidence="5">Multidrug-efflux transporter</fullName>
    </alternativeName>
</protein>
<evidence type="ECO:0000313" key="7">
    <source>
        <dbReference type="EMBL" id="RDI61349.1"/>
    </source>
</evidence>
<feature type="transmembrane region" description="Helical" evidence="6">
    <location>
        <begin position="421"/>
        <end position="440"/>
    </location>
</feature>
<sequence>MARRVGSGLTVLAALVSVAQLAQVAVSTTNVALMATLGVRQVAAGGLALLLFNQIRSLCVGLIIGTENHVAAAAGRDEKDGIAADFDVRQVLRASLLIATVAGGAGALALIGLGWTLQWFGQDAAVLAAARPMIVALAPGVVPYLWFQALRSYSIGMRRPRAQALVAIGWVGVNAALATVLTHGWGVWPALGLPGLGVATSTGYLLATAVLWTILRRDPELGAGLSLRILSAPRPTVRALVRLGVPISLTFGSEAGIFSALGLVAGTFGPAALAAHSVVSQMVYIVLQVATGLSHGASTLISAAIGSENLARASGLVRQSVRYAAIAPALSALCYLTIPDVVLRPFLVATDAESAAALAIAHTLLTLAAVLQFFDAGQNLGVGLLRGEGRTALGFGLSAIGYWLVALPAALILAYPLGFGVAGVWCGLSLGLATAAVLMIHGTQLRLRPANRVAAEPLASR</sequence>
<accession>A0A370HS37</accession>
<evidence type="ECO:0000256" key="3">
    <source>
        <dbReference type="ARBA" id="ARBA00020268"/>
    </source>
</evidence>
<feature type="transmembrane region" description="Helical" evidence="6">
    <location>
        <begin position="96"/>
        <end position="117"/>
    </location>
</feature>
<dbReference type="Proteomes" id="UP000254869">
    <property type="component" value="Unassembled WGS sequence"/>
</dbReference>
<keyword evidence="6" id="KW-0472">Membrane</keyword>
<feature type="transmembrane region" description="Helical" evidence="6">
    <location>
        <begin position="285"/>
        <end position="311"/>
    </location>
</feature>
<feature type="transmembrane region" description="Helical" evidence="6">
    <location>
        <begin position="323"/>
        <end position="343"/>
    </location>
</feature>
<dbReference type="RefSeq" id="WP_245998660.1">
    <property type="nucleotide sequence ID" value="NZ_QQBC01000014.1"/>
</dbReference>
<evidence type="ECO:0000256" key="6">
    <source>
        <dbReference type="SAM" id="Phobius"/>
    </source>
</evidence>
<name>A0A370HS37_9NOCA</name>
<organism evidence="7 8">
    <name type="scientific">Nocardia pseudobrasiliensis</name>
    <dbReference type="NCBI Taxonomy" id="45979"/>
    <lineage>
        <taxon>Bacteria</taxon>
        <taxon>Bacillati</taxon>
        <taxon>Actinomycetota</taxon>
        <taxon>Actinomycetes</taxon>
        <taxon>Mycobacteriales</taxon>
        <taxon>Nocardiaceae</taxon>
        <taxon>Nocardia</taxon>
    </lineage>
</organism>
<dbReference type="InterPro" id="IPR050222">
    <property type="entry name" value="MATE_MdtK"/>
</dbReference>
<dbReference type="Pfam" id="PF01554">
    <property type="entry name" value="MatE"/>
    <property type="match status" value="2"/>
</dbReference>
<dbReference type="GO" id="GO:0042910">
    <property type="term" value="F:xenobiotic transmembrane transporter activity"/>
    <property type="evidence" value="ECO:0007669"/>
    <property type="project" value="InterPro"/>
</dbReference>
<dbReference type="PANTHER" id="PTHR43298">
    <property type="entry name" value="MULTIDRUG RESISTANCE PROTEIN NORM-RELATED"/>
    <property type="match status" value="1"/>
</dbReference>